<dbReference type="OrthoDB" id="1435738at2"/>
<organism evidence="1 2">
    <name type="scientific">Mariniflexile fucanivorans</name>
    <dbReference type="NCBI Taxonomy" id="264023"/>
    <lineage>
        <taxon>Bacteria</taxon>
        <taxon>Pseudomonadati</taxon>
        <taxon>Bacteroidota</taxon>
        <taxon>Flavobacteriia</taxon>
        <taxon>Flavobacteriales</taxon>
        <taxon>Flavobacteriaceae</taxon>
        <taxon>Mariniflexile</taxon>
    </lineage>
</organism>
<proteinExistence type="predicted"/>
<comment type="caution">
    <text evidence="1">The sequence shown here is derived from an EMBL/GenBank/DDBJ whole genome shotgun (WGS) entry which is preliminary data.</text>
</comment>
<evidence type="ECO:0008006" key="3">
    <source>
        <dbReference type="Google" id="ProtNLM"/>
    </source>
</evidence>
<gene>
    <name evidence="1" type="ORF">EV196_101179</name>
</gene>
<dbReference type="RefSeq" id="WP_132213933.1">
    <property type="nucleotide sequence ID" value="NZ_OX156936.1"/>
</dbReference>
<dbReference type="Proteomes" id="UP000295455">
    <property type="component" value="Unassembled WGS sequence"/>
</dbReference>
<evidence type="ECO:0000313" key="1">
    <source>
        <dbReference type="EMBL" id="TCL68758.1"/>
    </source>
</evidence>
<dbReference type="EMBL" id="SLUP01000001">
    <property type="protein sequence ID" value="TCL68758.1"/>
    <property type="molecule type" value="Genomic_DNA"/>
</dbReference>
<dbReference type="Gene3D" id="1.20.1260.10">
    <property type="match status" value="1"/>
</dbReference>
<name>A0A4R1RQS1_9FLAO</name>
<keyword evidence="2" id="KW-1185">Reference proteome</keyword>
<dbReference type="InterPro" id="IPR012347">
    <property type="entry name" value="Ferritin-like"/>
</dbReference>
<dbReference type="AlphaFoldDB" id="A0A4R1RQS1"/>
<evidence type="ECO:0000313" key="2">
    <source>
        <dbReference type="Proteomes" id="UP000295455"/>
    </source>
</evidence>
<accession>A0A4R1RQS1</accession>
<reference evidence="1 2" key="1">
    <citation type="submission" date="2019-03" db="EMBL/GenBank/DDBJ databases">
        <title>Genomic Encyclopedia of Type Strains, Phase IV (KMG-IV): sequencing the most valuable type-strain genomes for metagenomic binning, comparative biology and taxonomic classification.</title>
        <authorList>
            <person name="Goeker M."/>
        </authorList>
    </citation>
    <scope>NUCLEOTIDE SEQUENCE [LARGE SCALE GENOMIC DNA]</scope>
    <source>
        <strain evidence="1 2">DSM 18792</strain>
    </source>
</reference>
<protein>
    <recommendedName>
        <fullName evidence="3">DUF2383 domain-containing protein</fullName>
    </recommendedName>
</protein>
<sequence length="155" mass="18139">MKKPEQSISILNELLILNSETEKLFFYVLDQVDDKILKNFFSLAGYERTKFIKYLDASIRESGNIPTFHDDSLLYNKIKDSNLMKAIKINDEQSLLTEAGKVQLLDIEKYQKALNNFEFSESDEELLEHHQDILVKSLYGIEVYKDFVAERNLSY</sequence>